<name>A0ABW4IZ97_9ACTN</name>
<evidence type="ECO:0000259" key="1">
    <source>
        <dbReference type="Pfam" id="PF07992"/>
    </source>
</evidence>
<organism evidence="2 3">
    <name type="scientific">Streptomyces caeni</name>
    <dbReference type="NCBI Taxonomy" id="2307231"/>
    <lineage>
        <taxon>Bacteria</taxon>
        <taxon>Bacillati</taxon>
        <taxon>Actinomycetota</taxon>
        <taxon>Actinomycetes</taxon>
        <taxon>Kitasatosporales</taxon>
        <taxon>Streptomycetaceae</taxon>
        <taxon>Streptomyces</taxon>
    </lineage>
</organism>
<dbReference type="PRINTS" id="PR00420">
    <property type="entry name" value="RNGMNOXGNASE"/>
</dbReference>
<dbReference type="Pfam" id="PF07992">
    <property type="entry name" value="Pyr_redox_2"/>
    <property type="match status" value="1"/>
</dbReference>
<dbReference type="Proteomes" id="UP001597261">
    <property type="component" value="Unassembled WGS sequence"/>
</dbReference>
<proteinExistence type="predicted"/>
<evidence type="ECO:0000313" key="3">
    <source>
        <dbReference type="Proteomes" id="UP001597261"/>
    </source>
</evidence>
<dbReference type="InterPro" id="IPR023753">
    <property type="entry name" value="FAD/NAD-binding_dom"/>
</dbReference>
<dbReference type="RefSeq" id="WP_381086893.1">
    <property type="nucleotide sequence ID" value="NZ_JBHUDX010000072.1"/>
</dbReference>
<evidence type="ECO:0000313" key="2">
    <source>
        <dbReference type="EMBL" id="MFD1661285.1"/>
    </source>
</evidence>
<feature type="domain" description="FAD/NAD(P)-binding" evidence="1">
    <location>
        <begin position="13"/>
        <end position="313"/>
    </location>
</feature>
<accession>A0ABW4IZ97</accession>
<keyword evidence="3" id="KW-1185">Reference proteome</keyword>
<comment type="caution">
    <text evidence="2">The sequence shown here is derived from an EMBL/GenBank/DDBJ whole genome shotgun (WGS) entry which is preliminary data.</text>
</comment>
<dbReference type="EMBL" id="JBHUDX010000072">
    <property type="protein sequence ID" value="MFD1661285.1"/>
    <property type="molecule type" value="Genomic_DNA"/>
</dbReference>
<protein>
    <submittedName>
        <fullName evidence="2">FAD-dependent oxidoreductase</fullName>
    </submittedName>
</protein>
<sequence length="405" mass="44248">MARDSGSGRNRHRVLIVGGGTAGITTAARLRRAGVTDIALLDPTDTHWYQPLWTLVGGGQAPLETTRRSEASVMPKGVNWIREAATAVDPEAQTVTTSTGRTIGYDYLVMAPGMQLDWGKVPGLEKTIGKNNVASNYSHEYAPHTWELIKKTRSGTAVFTQPAGMIKCGGAPQKIAYLACDYWRKQGVLDRIRVILVLPGDVMFGVPVWRRVLEKVAARYGIEVRFSSEMVAIDGPAGQVTIADRAAGTEETLDYAMVHAVPPMSAPDWVKASPLSDGTPVGYISVDKHSLQHTRYKNVFALGDAANLPTARTGAAVRKQAPTVVANMMAEMKGQSRAPKSYDGYTSCPLVTARNKMLLAEFDYEPKPVPSMPFVNTTKERTDMWVLKRYGLPALYWHGMLKGRV</sequence>
<dbReference type="SUPFAM" id="SSF51905">
    <property type="entry name" value="FAD/NAD(P)-binding domain"/>
    <property type="match status" value="2"/>
</dbReference>
<dbReference type="InterPro" id="IPR015904">
    <property type="entry name" value="Sulphide_quinone_reductase"/>
</dbReference>
<reference evidence="3" key="1">
    <citation type="journal article" date="2019" name="Int. J. Syst. Evol. Microbiol.">
        <title>The Global Catalogue of Microorganisms (GCM) 10K type strain sequencing project: providing services to taxonomists for standard genome sequencing and annotation.</title>
        <authorList>
            <consortium name="The Broad Institute Genomics Platform"/>
            <consortium name="The Broad Institute Genome Sequencing Center for Infectious Disease"/>
            <person name="Wu L."/>
            <person name="Ma J."/>
        </authorList>
    </citation>
    <scope>NUCLEOTIDE SEQUENCE [LARGE SCALE GENOMIC DNA]</scope>
    <source>
        <strain evidence="3">CGMCC 1.12470</strain>
    </source>
</reference>
<dbReference type="Gene3D" id="3.50.50.60">
    <property type="entry name" value="FAD/NAD(P)-binding domain"/>
    <property type="match status" value="2"/>
</dbReference>
<dbReference type="PANTHER" id="PTHR10632:SF2">
    <property type="entry name" value="SULFIDE:QUINONE OXIDOREDUCTASE, MITOCHONDRIAL"/>
    <property type="match status" value="1"/>
</dbReference>
<dbReference type="PANTHER" id="PTHR10632">
    <property type="entry name" value="SULFIDE:QUINONE OXIDOREDUCTASE"/>
    <property type="match status" value="1"/>
</dbReference>
<gene>
    <name evidence="2" type="ORF">ACFSL4_24525</name>
</gene>
<dbReference type="InterPro" id="IPR036188">
    <property type="entry name" value="FAD/NAD-bd_sf"/>
</dbReference>